<evidence type="ECO:0000256" key="6">
    <source>
        <dbReference type="ARBA" id="ARBA00034634"/>
    </source>
</evidence>
<keyword evidence="3" id="KW-0862">Zinc</keyword>
<evidence type="ECO:0000256" key="9">
    <source>
        <dbReference type="ARBA" id="ARBA00042972"/>
    </source>
</evidence>
<dbReference type="Pfam" id="PF02535">
    <property type="entry name" value="Zip"/>
    <property type="match status" value="1"/>
</dbReference>
<keyword evidence="5 10" id="KW-0472">Membrane</keyword>
<name>A0A6F9DS45_9ASCI</name>
<dbReference type="PANTHER" id="PTHR16950">
    <property type="entry name" value="ZINC TRANSPORTER SLC39A7 HISTIDINE-RICH MEMBRANE PROTEIN KE4"/>
    <property type="match status" value="1"/>
</dbReference>
<evidence type="ECO:0000256" key="4">
    <source>
        <dbReference type="ARBA" id="ARBA00022989"/>
    </source>
</evidence>
<proteinExistence type="evidence at transcript level"/>
<evidence type="ECO:0000313" key="11">
    <source>
        <dbReference type="EMBL" id="CAB3266272.1"/>
    </source>
</evidence>
<feature type="transmembrane region" description="Helical" evidence="10">
    <location>
        <begin position="355"/>
        <end position="373"/>
    </location>
</feature>
<evidence type="ECO:0000256" key="3">
    <source>
        <dbReference type="ARBA" id="ARBA00022906"/>
    </source>
</evidence>
<comment type="subcellular location">
    <subcellularLocation>
        <location evidence="1">Membrane</location>
        <topology evidence="1">Multi-pass membrane protein</topology>
    </subcellularLocation>
</comment>
<dbReference type="GO" id="GO:0016020">
    <property type="term" value="C:membrane"/>
    <property type="evidence" value="ECO:0007669"/>
    <property type="project" value="UniProtKB-SubCell"/>
</dbReference>
<evidence type="ECO:0000256" key="7">
    <source>
        <dbReference type="ARBA" id="ARBA00040592"/>
    </source>
</evidence>
<feature type="transmembrane region" description="Helical" evidence="10">
    <location>
        <begin position="416"/>
        <end position="435"/>
    </location>
</feature>
<gene>
    <name evidence="11" type="primary">Slc39a13-004</name>
</gene>
<organism evidence="11">
    <name type="scientific">Phallusia mammillata</name>
    <dbReference type="NCBI Taxonomy" id="59560"/>
    <lineage>
        <taxon>Eukaryota</taxon>
        <taxon>Metazoa</taxon>
        <taxon>Chordata</taxon>
        <taxon>Tunicata</taxon>
        <taxon>Ascidiacea</taxon>
        <taxon>Phlebobranchia</taxon>
        <taxon>Ascidiidae</taxon>
        <taxon>Phallusia</taxon>
    </lineage>
</organism>
<evidence type="ECO:0000256" key="5">
    <source>
        <dbReference type="ARBA" id="ARBA00023136"/>
    </source>
</evidence>
<reference evidence="11" key="1">
    <citation type="submission" date="2020-04" db="EMBL/GenBank/DDBJ databases">
        <authorList>
            <person name="Neveu A P."/>
        </authorList>
    </citation>
    <scope>NUCLEOTIDE SEQUENCE</scope>
    <source>
        <tissue evidence="11">Whole embryo</tissue>
    </source>
</reference>
<feature type="transmembrane region" description="Helical" evidence="10">
    <location>
        <begin position="385"/>
        <end position="404"/>
    </location>
</feature>
<evidence type="ECO:0000256" key="1">
    <source>
        <dbReference type="ARBA" id="ARBA00004141"/>
    </source>
</evidence>
<evidence type="ECO:0000256" key="10">
    <source>
        <dbReference type="SAM" id="Phobius"/>
    </source>
</evidence>
<comment type="catalytic activity">
    <reaction evidence="6">
        <text>Zn(2+)(in) = Zn(2+)(out)</text>
        <dbReference type="Rhea" id="RHEA:29351"/>
        <dbReference type="ChEBI" id="CHEBI:29105"/>
    </reaction>
</comment>
<keyword evidence="3" id="KW-0406">Ion transport</keyword>
<feature type="transmembrane region" description="Helical" evidence="10">
    <location>
        <begin position="203"/>
        <end position="220"/>
    </location>
</feature>
<feature type="transmembrane region" description="Helical" evidence="10">
    <location>
        <begin position="38"/>
        <end position="56"/>
    </location>
</feature>
<dbReference type="PANTHER" id="PTHR16950:SF16">
    <property type="entry name" value="ZINC TRANSPORTER ZIP13"/>
    <property type="match status" value="1"/>
</dbReference>
<dbReference type="GO" id="GO:0006882">
    <property type="term" value="P:intracellular zinc ion homeostasis"/>
    <property type="evidence" value="ECO:0007669"/>
    <property type="project" value="TreeGrafter"/>
</dbReference>
<dbReference type="GO" id="GO:0005385">
    <property type="term" value="F:zinc ion transmembrane transporter activity"/>
    <property type="evidence" value="ECO:0007669"/>
    <property type="project" value="TreeGrafter"/>
</dbReference>
<feature type="transmembrane region" description="Helical" evidence="10">
    <location>
        <begin position="122"/>
        <end position="144"/>
    </location>
</feature>
<keyword evidence="3" id="KW-0864">Zinc transport</keyword>
<dbReference type="AlphaFoldDB" id="A0A6F9DS45"/>
<protein>
    <recommendedName>
        <fullName evidence="7">Zinc transporter ZIP13</fullName>
    </recommendedName>
    <alternativeName>
        <fullName evidence="8">Solute carrier family 39 member 13</fullName>
    </alternativeName>
    <alternativeName>
        <fullName evidence="9">Zrt- and Irt-like protein 13</fullName>
    </alternativeName>
</protein>
<dbReference type="EMBL" id="LR790410">
    <property type="protein sequence ID" value="CAB3266272.1"/>
    <property type="molecule type" value="mRNA"/>
</dbReference>
<sequence length="436" mass="47090">MRNVILSLPTAVTVAIKVYIMSCRMMHGKVNHLFPKYGAVKVFFIILLVTGLAQPIEPILSIHRAGRMSKLLSKSTTAVNDSIGDVFEGDMSISTDDKDLSKGVHNVDQSKTVTTSYTRNEALLFAFTSSTLVGLSGIFPLLIFSTVKNGLASNGKGDAKLLNRLLSFAIGGLLGDVFLHLLPESWEHLAMVKSDGSHDHWPATANGLWILVGLISFCLLEKMFPDTEILPVQNNKVSPKTPTLNSNHNNNNILKKNGFVSKKMKEPEKTTNEAKLEDRIVVTGATIKTSGYLNLLANFIDNFTHGLAVGGSYLVSRHVGILTTVAILLHEIPHEVGDFAILLKAGFSRWHAAKLQILTAAGGLLGTCLAFVAESAKSAGDQVAWILPFTSGGFIYVALCTVVPDILKETSPKESCIQILTIVLAIGIMHAVSYIA</sequence>
<keyword evidence="3" id="KW-0813">Transport</keyword>
<dbReference type="InterPro" id="IPR003689">
    <property type="entry name" value="ZIP"/>
</dbReference>
<evidence type="ECO:0000256" key="8">
    <source>
        <dbReference type="ARBA" id="ARBA00042542"/>
    </source>
</evidence>
<accession>A0A6F9DS45</accession>
<keyword evidence="4 10" id="KW-1133">Transmembrane helix</keyword>
<feature type="transmembrane region" description="Helical" evidence="10">
    <location>
        <begin position="165"/>
        <end position="183"/>
    </location>
</feature>
<evidence type="ECO:0000256" key="2">
    <source>
        <dbReference type="ARBA" id="ARBA00022692"/>
    </source>
</evidence>
<keyword evidence="2 10" id="KW-0812">Transmembrane</keyword>
<feature type="transmembrane region" description="Helical" evidence="10">
    <location>
        <begin position="6"/>
        <end position="26"/>
    </location>
</feature>